<evidence type="ECO:0000256" key="2">
    <source>
        <dbReference type="ARBA" id="ARBA00022679"/>
    </source>
</evidence>
<evidence type="ECO:0000313" key="4">
    <source>
        <dbReference type="EMBL" id="NUB46152.1"/>
    </source>
</evidence>
<dbReference type="Gene3D" id="1.10.150.290">
    <property type="entry name" value="S-adenosyl-L-methionine-dependent methyltransferases"/>
    <property type="match status" value="1"/>
</dbReference>
<dbReference type="GO" id="GO:0032259">
    <property type="term" value="P:methylation"/>
    <property type="evidence" value="ECO:0007669"/>
    <property type="project" value="UniProtKB-KW"/>
</dbReference>
<evidence type="ECO:0000313" key="5">
    <source>
        <dbReference type="Proteomes" id="UP000484076"/>
    </source>
</evidence>
<dbReference type="InterPro" id="IPR041698">
    <property type="entry name" value="Methyltransf_25"/>
</dbReference>
<dbReference type="SUPFAM" id="SSF53335">
    <property type="entry name" value="S-adenosyl-L-methionine-dependent methyltransferases"/>
    <property type="match status" value="1"/>
</dbReference>
<feature type="domain" description="Methyltransferase" evidence="3">
    <location>
        <begin position="19"/>
        <end position="108"/>
    </location>
</feature>
<dbReference type="PANTHER" id="PTHR43861">
    <property type="entry name" value="TRANS-ACONITATE 2-METHYLTRANSFERASE-RELATED"/>
    <property type="match status" value="1"/>
</dbReference>
<gene>
    <name evidence="4" type="ORF">GEU84_017295</name>
</gene>
<comment type="caution">
    <text evidence="4">The sequence shown here is derived from an EMBL/GenBank/DDBJ whole genome shotgun (WGS) entry which is preliminary data.</text>
</comment>
<dbReference type="GO" id="GO:0030798">
    <property type="term" value="F:trans-aconitate 2-methyltransferase activity"/>
    <property type="evidence" value="ECO:0007669"/>
    <property type="project" value="InterPro"/>
</dbReference>
<dbReference type="EMBL" id="WHUT02000012">
    <property type="protein sequence ID" value="NUB46152.1"/>
    <property type="molecule type" value="Genomic_DNA"/>
</dbReference>
<keyword evidence="5" id="KW-1185">Reference proteome</keyword>
<proteinExistence type="predicted"/>
<accession>A0A8X8GZS0</accession>
<dbReference type="AlphaFoldDB" id="A0A8X8GZS0"/>
<dbReference type="InterPro" id="IPR029063">
    <property type="entry name" value="SAM-dependent_MTases_sf"/>
</dbReference>
<evidence type="ECO:0000256" key="1">
    <source>
        <dbReference type="ARBA" id="ARBA00022603"/>
    </source>
</evidence>
<dbReference type="CDD" id="cd02440">
    <property type="entry name" value="AdoMet_MTases"/>
    <property type="match status" value="1"/>
</dbReference>
<protein>
    <submittedName>
        <fullName evidence="4">Methyltransferase domain-containing protein</fullName>
    </submittedName>
</protein>
<name>A0A8X8GZS0_9RHOB</name>
<dbReference type="Proteomes" id="UP000484076">
    <property type="component" value="Unassembled WGS sequence"/>
</dbReference>
<organism evidence="4 5">
    <name type="scientific">Fertoeibacter niger</name>
    <dbReference type="NCBI Taxonomy" id="2656921"/>
    <lineage>
        <taxon>Bacteria</taxon>
        <taxon>Pseudomonadati</taxon>
        <taxon>Pseudomonadota</taxon>
        <taxon>Alphaproteobacteria</taxon>
        <taxon>Rhodobacterales</taxon>
        <taxon>Paracoccaceae</taxon>
        <taxon>Fertoeibacter</taxon>
    </lineage>
</organism>
<keyword evidence="1 4" id="KW-0489">Methyltransferase</keyword>
<keyword evidence="2" id="KW-0808">Transferase</keyword>
<dbReference type="Pfam" id="PF13649">
    <property type="entry name" value="Methyltransf_25"/>
    <property type="match status" value="1"/>
</dbReference>
<dbReference type="InterPro" id="IPR023149">
    <property type="entry name" value="Trans_acon_MeTrfase_C"/>
</dbReference>
<reference evidence="4" key="1">
    <citation type="submission" date="2020-05" db="EMBL/GenBank/DDBJ databases">
        <title>Fertoebacter nigrum gen. nov., sp. nov., a new member of the family Rhodobacteraceae.</title>
        <authorList>
            <person name="Szuroczki S."/>
            <person name="Abbaszade G."/>
            <person name="Buni D."/>
            <person name="Schumann P."/>
            <person name="Toth E."/>
        </authorList>
    </citation>
    <scope>NUCLEOTIDE SEQUENCE</scope>
    <source>
        <strain evidence="4">RG-N-1a</strain>
    </source>
</reference>
<sequence length="240" mass="26002">MRPALDLLAQVGPLPDGDVIDLCCGDGAVGPALAARWPDRRRVGLDASPAMLERADETGAYAALVEGDAALWHPEAPPALIFSNAALHWLPDHATLMPRLAGWLVPGGMLAVQMPRQFGAPSHRFLRDIAAAMFPDRFDAGPEEPPVRSAQHYWQMLAPLGQVQAWETDYVQYLGPASDSHPVRRFTESTAMRPYLECLSAAEAAAFTAAYDTALSAAYPLLADGGALFPFRRCFFTLMV</sequence>
<dbReference type="PANTHER" id="PTHR43861:SF1">
    <property type="entry name" value="TRANS-ACONITATE 2-METHYLTRANSFERASE"/>
    <property type="match status" value="1"/>
</dbReference>
<evidence type="ECO:0000259" key="3">
    <source>
        <dbReference type="Pfam" id="PF13649"/>
    </source>
</evidence>
<dbReference type="Gene3D" id="3.40.50.150">
    <property type="entry name" value="Vaccinia Virus protein VP39"/>
    <property type="match status" value="1"/>
</dbReference>